<evidence type="ECO:0000256" key="2">
    <source>
        <dbReference type="ARBA" id="ARBA00005722"/>
    </source>
</evidence>
<comment type="similarity">
    <text evidence="2">Belongs to the MipA/OmpV family.</text>
</comment>
<evidence type="ECO:0000256" key="5">
    <source>
        <dbReference type="ARBA" id="ARBA00023237"/>
    </source>
</evidence>
<dbReference type="Proteomes" id="UP001606302">
    <property type="component" value="Unassembled WGS sequence"/>
</dbReference>
<dbReference type="InterPro" id="IPR010583">
    <property type="entry name" value="MipA"/>
</dbReference>
<proteinExistence type="inferred from homology"/>
<dbReference type="PANTHER" id="PTHR38776:SF1">
    <property type="entry name" value="MLTA-INTERACTING PROTEIN-RELATED"/>
    <property type="match status" value="1"/>
</dbReference>
<comment type="subcellular location">
    <subcellularLocation>
        <location evidence="1">Cell outer membrane</location>
    </subcellularLocation>
</comment>
<accession>A0ABW7GH14</accession>
<evidence type="ECO:0000313" key="7">
    <source>
        <dbReference type="EMBL" id="MFG6461230.1"/>
    </source>
</evidence>
<keyword evidence="8" id="KW-1185">Reference proteome</keyword>
<organism evidence="7 8">
    <name type="scientific">Pelomonas lactea</name>
    <dbReference type="NCBI Taxonomy" id="3299030"/>
    <lineage>
        <taxon>Bacteria</taxon>
        <taxon>Pseudomonadati</taxon>
        <taxon>Pseudomonadota</taxon>
        <taxon>Betaproteobacteria</taxon>
        <taxon>Burkholderiales</taxon>
        <taxon>Sphaerotilaceae</taxon>
        <taxon>Roseateles</taxon>
    </lineage>
</organism>
<keyword evidence="4" id="KW-0472">Membrane</keyword>
<feature type="signal peptide" evidence="6">
    <location>
        <begin position="1"/>
        <end position="22"/>
    </location>
</feature>
<sequence length="285" mass="30219">MPHRLTAALFCTALACMVTAQAQESSAAEKVNKPDKPDKPDADENIRYLLGASLAIGPEYDGSSRQRVKIKPLWAAKIGRFRIATSGGSALLGFGRDGAGPGASTQLIERDKWRLGVSLRVDSGRDSGDARSTQGLPDVKRTLRARVYVNYSLTPDWNLGASLSQDVLGRQGGLTGSVDLGWRFYRSEHTEWSTGLGVSAANAQNLRSYFGVPASATASTGKPAYEPGAGLRDVHFGFGFKHALSKHWFLFGGAGTSRLLGPAADSPLVQKTGSAAAGLGVAWRN</sequence>
<evidence type="ECO:0000313" key="8">
    <source>
        <dbReference type="Proteomes" id="UP001606302"/>
    </source>
</evidence>
<reference evidence="7 8" key="1">
    <citation type="submission" date="2024-08" db="EMBL/GenBank/DDBJ databases">
        <authorList>
            <person name="Lu H."/>
        </authorList>
    </citation>
    <scope>NUCLEOTIDE SEQUENCE [LARGE SCALE GENOMIC DNA]</scope>
    <source>
        <strain evidence="7 8">DXS20W</strain>
    </source>
</reference>
<evidence type="ECO:0000256" key="1">
    <source>
        <dbReference type="ARBA" id="ARBA00004442"/>
    </source>
</evidence>
<dbReference type="PROSITE" id="PS51257">
    <property type="entry name" value="PROKAR_LIPOPROTEIN"/>
    <property type="match status" value="1"/>
</dbReference>
<comment type="caution">
    <text evidence="7">The sequence shown here is derived from an EMBL/GenBank/DDBJ whole genome shotgun (WGS) entry which is preliminary data.</text>
</comment>
<evidence type="ECO:0000256" key="6">
    <source>
        <dbReference type="SAM" id="SignalP"/>
    </source>
</evidence>
<name>A0ABW7GH14_9BURK</name>
<dbReference type="RefSeq" id="WP_394510104.1">
    <property type="nucleotide sequence ID" value="NZ_JBIGHX010000002.1"/>
</dbReference>
<protein>
    <submittedName>
        <fullName evidence="7">MipA/OmpV family protein</fullName>
    </submittedName>
</protein>
<dbReference type="EMBL" id="JBIGHX010000002">
    <property type="protein sequence ID" value="MFG6461230.1"/>
    <property type="molecule type" value="Genomic_DNA"/>
</dbReference>
<keyword evidence="5" id="KW-0998">Cell outer membrane</keyword>
<gene>
    <name evidence="7" type="ORF">ACG04Q_06555</name>
</gene>
<evidence type="ECO:0000256" key="3">
    <source>
        <dbReference type="ARBA" id="ARBA00022729"/>
    </source>
</evidence>
<evidence type="ECO:0000256" key="4">
    <source>
        <dbReference type="ARBA" id="ARBA00023136"/>
    </source>
</evidence>
<dbReference type="PANTHER" id="PTHR38776">
    <property type="entry name" value="MLTA-INTERACTING PROTEIN-RELATED"/>
    <property type="match status" value="1"/>
</dbReference>
<dbReference type="Pfam" id="PF06629">
    <property type="entry name" value="MipA"/>
    <property type="match status" value="1"/>
</dbReference>
<feature type="chain" id="PRO_5045144711" evidence="6">
    <location>
        <begin position="23"/>
        <end position="285"/>
    </location>
</feature>
<keyword evidence="3 6" id="KW-0732">Signal</keyword>